<name>A0A8J2JCU9_9HEXA</name>
<keyword evidence="2" id="KW-1185">Reference proteome</keyword>
<reference evidence="1" key="1">
    <citation type="submission" date="2021-06" db="EMBL/GenBank/DDBJ databases">
        <authorList>
            <person name="Hodson N. C."/>
            <person name="Mongue J. A."/>
            <person name="Jaron S. K."/>
        </authorList>
    </citation>
    <scope>NUCLEOTIDE SEQUENCE</scope>
</reference>
<protein>
    <submittedName>
        <fullName evidence="1">Uncharacterized protein</fullName>
    </submittedName>
</protein>
<dbReference type="Proteomes" id="UP000708208">
    <property type="component" value="Unassembled WGS sequence"/>
</dbReference>
<sequence length="50" mass="6012">DMLSYVLKGVFQNKKNNVGCDQDSERIYRFSDLDYHSEWLLLHLQNITYT</sequence>
<evidence type="ECO:0000313" key="2">
    <source>
        <dbReference type="Proteomes" id="UP000708208"/>
    </source>
</evidence>
<comment type="caution">
    <text evidence="1">The sequence shown here is derived from an EMBL/GenBank/DDBJ whole genome shotgun (WGS) entry which is preliminary data.</text>
</comment>
<proteinExistence type="predicted"/>
<dbReference type="AlphaFoldDB" id="A0A8J2JCU9"/>
<gene>
    <name evidence="1" type="ORF">AFUS01_LOCUS5039</name>
</gene>
<evidence type="ECO:0000313" key="1">
    <source>
        <dbReference type="EMBL" id="CAG7710505.1"/>
    </source>
</evidence>
<feature type="non-terminal residue" evidence="1">
    <location>
        <position position="50"/>
    </location>
</feature>
<organism evidence="1 2">
    <name type="scientific">Allacma fusca</name>
    <dbReference type="NCBI Taxonomy" id="39272"/>
    <lineage>
        <taxon>Eukaryota</taxon>
        <taxon>Metazoa</taxon>
        <taxon>Ecdysozoa</taxon>
        <taxon>Arthropoda</taxon>
        <taxon>Hexapoda</taxon>
        <taxon>Collembola</taxon>
        <taxon>Symphypleona</taxon>
        <taxon>Sminthuridae</taxon>
        <taxon>Allacma</taxon>
    </lineage>
</organism>
<dbReference type="EMBL" id="CAJVCH010031913">
    <property type="protein sequence ID" value="CAG7710505.1"/>
    <property type="molecule type" value="Genomic_DNA"/>
</dbReference>
<accession>A0A8J2JCU9</accession>